<dbReference type="PANTHER" id="PTHR43102">
    <property type="entry name" value="SLR1143 PROTEIN"/>
    <property type="match status" value="1"/>
</dbReference>
<dbReference type="InterPro" id="IPR043128">
    <property type="entry name" value="Rev_trsase/Diguanyl_cyclase"/>
</dbReference>
<feature type="domain" description="GGDEF" evidence="1">
    <location>
        <begin position="194"/>
        <end position="321"/>
    </location>
</feature>
<dbReference type="NCBIfam" id="TIGR00254">
    <property type="entry name" value="GGDEF"/>
    <property type="match status" value="1"/>
</dbReference>
<dbReference type="InterPro" id="IPR003018">
    <property type="entry name" value="GAF"/>
</dbReference>
<dbReference type="SMART" id="SM00267">
    <property type="entry name" value="GGDEF"/>
    <property type="match status" value="1"/>
</dbReference>
<dbReference type="Gene3D" id="3.30.450.40">
    <property type="match status" value="1"/>
</dbReference>
<dbReference type="STRING" id="570156.AOG27_05550"/>
<dbReference type="OrthoDB" id="9812358at2"/>
<dbReference type="Pfam" id="PF00990">
    <property type="entry name" value="GGDEF"/>
    <property type="match status" value="1"/>
</dbReference>
<dbReference type="PANTHER" id="PTHR43102:SF2">
    <property type="entry name" value="GAF DOMAIN-CONTAINING PROTEIN"/>
    <property type="match status" value="1"/>
</dbReference>
<evidence type="ECO:0000313" key="2">
    <source>
        <dbReference type="EMBL" id="KPM84364.1"/>
    </source>
</evidence>
<dbReference type="SMART" id="SM00065">
    <property type="entry name" value="GAF"/>
    <property type="match status" value="1"/>
</dbReference>
<dbReference type="SUPFAM" id="SSF55781">
    <property type="entry name" value="GAF domain-like"/>
    <property type="match status" value="1"/>
</dbReference>
<proteinExistence type="predicted"/>
<dbReference type="Pfam" id="PF01590">
    <property type="entry name" value="GAF"/>
    <property type="match status" value="1"/>
</dbReference>
<accession>A0A0P7D6V9</accession>
<dbReference type="InterPro" id="IPR000160">
    <property type="entry name" value="GGDEF_dom"/>
</dbReference>
<organism evidence="2 3">
    <name type="scientific">Pseudoalteromonas lipolytica</name>
    <dbReference type="NCBI Taxonomy" id="570156"/>
    <lineage>
        <taxon>Bacteria</taxon>
        <taxon>Pseudomonadati</taxon>
        <taxon>Pseudomonadota</taxon>
        <taxon>Gammaproteobacteria</taxon>
        <taxon>Alteromonadales</taxon>
        <taxon>Pseudoalteromonadaceae</taxon>
        <taxon>Pseudoalteromonas</taxon>
    </lineage>
</organism>
<evidence type="ECO:0000313" key="3">
    <source>
        <dbReference type="Proteomes" id="UP000050378"/>
    </source>
</evidence>
<evidence type="ECO:0000259" key="1">
    <source>
        <dbReference type="PROSITE" id="PS50887"/>
    </source>
</evidence>
<dbReference type="Gene3D" id="3.30.70.270">
    <property type="match status" value="1"/>
</dbReference>
<reference evidence="2 3" key="1">
    <citation type="submission" date="2015-09" db="EMBL/GenBank/DDBJ databases">
        <title>Draft Genome Sequence of Pseudoalteromonas lipolytica UCD-48B.</title>
        <authorList>
            <person name="Krusor M."/>
            <person name="Coil D.A."/>
            <person name="Lang J.M."/>
            <person name="Eisen J.A."/>
            <person name="Alexiev A."/>
        </authorList>
    </citation>
    <scope>NUCLEOTIDE SEQUENCE [LARGE SCALE GENOMIC DNA]</scope>
    <source>
        <strain evidence="2 3">UCD-48B</strain>
    </source>
</reference>
<gene>
    <name evidence="2" type="ORF">AOG27_05550</name>
</gene>
<dbReference type="InterPro" id="IPR029016">
    <property type="entry name" value="GAF-like_dom_sf"/>
</dbReference>
<dbReference type="PROSITE" id="PS50887">
    <property type="entry name" value="GGDEF"/>
    <property type="match status" value="1"/>
</dbReference>
<comment type="caution">
    <text evidence="2">The sequence shown here is derived from an EMBL/GenBank/DDBJ whole genome shotgun (WGS) entry which is preliminary data.</text>
</comment>
<protein>
    <submittedName>
        <fullName evidence="2">Diguanylate cyclase</fullName>
    </submittedName>
</protein>
<dbReference type="EMBL" id="LJTC01000003">
    <property type="protein sequence ID" value="KPM84364.1"/>
    <property type="molecule type" value="Genomic_DNA"/>
</dbReference>
<sequence length="321" mass="36409">MERPAVPLNEQARLEELRSLDVLDSQSDPAFDRITRLAQQFFSVPICVISLIDEHRQWFKSCVGLDVTETARDISFCAHAILYKDPLVVENALNDKRFADNPLVMGDPNIRFYAGCPITLKSGNRIGTLCLIDHQPRSFNNKDTKVLKDFAAIVEREFAVMQLATTDELTLLPNRRGFISTAEHYLDLCIRQHLKAKLVFIDLDNFKAINDQFGHAAGDRLLKDFARLLESCCRKADLYARLSGDEFVILFTDLNTSDCEAIMQRLFLSFSHLPNSFNNQAELSFSYGIADFSDQQPCSLTKLLAVADARMYVDKAQKKAR</sequence>
<dbReference type="SUPFAM" id="SSF55073">
    <property type="entry name" value="Nucleotide cyclase"/>
    <property type="match status" value="1"/>
</dbReference>
<dbReference type="AlphaFoldDB" id="A0A0P7D6V9"/>
<dbReference type="InterPro" id="IPR029787">
    <property type="entry name" value="Nucleotide_cyclase"/>
</dbReference>
<dbReference type="CDD" id="cd01949">
    <property type="entry name" value="GGDEF"/>
    <property type="match status" value="1"/>
</dbReference>
<dbReference type="PATRIC" id="fig|570156.3.peg.2094"/>
<name>A0A0P7D6V9_9GAMM</name>
<dbReference type="Proteomes" id="UP000050378">
    <property type="component" value="Unassembled WGS sequence"/>
</dbReference>
<dbReference type="RefSeq" id="WP_054552022.1">
    <property type="nucleotide sequence ID" value="NZ_LJTC01000003.1"/>
</dbReference>